<proteinExistence type="predicted"/>
<dbReference type="PANTHER" id="PTHR37841:SF1">
    <property type="entry name" value="DUF3298 DOMAIN-CONTAINING PROTEIN"/>
    <property type="match status" value="1"/>
</dbReference>
<evidence type="ECO:0008006" key="3">
    <source>
        <dbReference type="Google" id="ProtNLM"/>
    </source>
</evidence>
<dbReference type="Pfam" id="PF14903">
    <property type="entry name" value="WG_beta_rep"/>
    <property type="match status" value="2"/>
</dbReference>
<dbReference type="EMBL" id="AWQU01000071">
    <property type="protein sequence ID" value="KFB07690.1"/>
    <property type="molecule type" value="Genomic_DNA"/>
</dbReference>
<dbReference type="AlphaFoldDB" id="A0A084U404"/>
<accession>A0A084U404</accession>
<dbReference type="InterPro" id="IPR032774">
    <property type="entry name" value="WG_beta_rep"/>
</dbReference>
<protein>
    <recommendedName>
        <fullName evidence="3">WG repeat-containing protein</fullName>
    </recommendedName>
</protein>
<reference evidence="1 2" key="1">
    <citation type="journal article" date="2014" name="PLoS ONE">
        <title>Reduction of Hydrogen Peroxide Accumulation and Toxicity by a Catalase from Mycoplasma iowae.</title>
        <authorList>
            <person name="Pritchard R.E."/>
            <person name="Prassinos A.J."/>
            <person name="Osborne J.D."/>
            <person name="Raviv Z."/>
            <person name="Balish M.F."/>
        </authorList>
    </citation>
    <scope>NUCLEOTIDE SEQUENCE [LARGE SCALE GENOMIC DNA]</scope>
    <source>
        <strain evidence="1 2">DK-CPA</strain>
    </source>
</reference>
<gene>
    <name evidence="1" type="ORF">P271_542</name>
</gene>
<evidence type="ECO:0000313" key="2">
    <source>
        <dbReference type="Proteomes" id="UP000028523"/>
    </source>
</evidence>
<evidence type="ECO:0000313" key="1">
    <source>
        <dbReference type="EMBL" id="KFB07690.1"/>
    </source>
</evidence>
<dbReference type="Proteomes" id="UP000028523">
    <property type="component" value="Unassembled WGS sequence"/>
</dbReference>
<dbReference type="PANTHER" id="PTHR37841">
    <property type="entry name" value="GLR2918 PROTEIN"/>
    <property type="match status" value="1"/>
</dbReference>
<comment type="caution">
    <text evidence="1">The sequence shown here is derived from an EMBL/GenBank/DDBJ whole genome shotgun (WGS) entry which is preliminary data.</text>
</comment>
<sequence>MNNIKQYYKFKVNNKYGFKDLDNKVIIDFEFDDVTNFINDLVWLKKTNKWFLYNIKDKNELLSCDQIYFFSNEISIVLIKNTHYIFYNLENKKIKINFEVVNVQNNMFIKIKNKEQYNFLDFNLNLIFKNWYDDIDYIEHGYFCTTTKNKKTIINIKEEKVIDNYFEDIDIESKDFFKVKSNDKWIFIDKLGGEYDLSKIYNFDFGVFKNLHLNFKAKNKSGFLNQFFEIKFKKKFEICSHVIDGYVIVKKYDRYGVVNMKGRYIIKPIYNFIEYDEKNIFYAERKNCSTYLTTSGTELFKIN</sequence>
<name>A0A084U404_MALIO</name>
<organism evidence="1 2">
    <name type="scientific">Malacoplasma iowae DK-CPA</name>
    <dbReference type="NCBI Taxonomy" id="1394179"/>
    <lineage>
        <taxon>Bacteria</taxon>
        <taxon>Bacillati</taxon>
        <taxon>Mycoplasmatota</taxon>
        <taxon>Mycoplasmoidales</taxon>
        <taxon>Mycoplasmoidaceae</taxon>
        <taxon>Malacoplasma</taxon>
    </lineage>
</organism>
<dbReference type="RefSeq" id="WP_036451700.1">
    <property type="nucleotide sequence ID" value="NZ_AWQU01000071.1"/>
</dbReference>
<keyword evidence="2" id="KW-1185">Reference proteome</keyword>